<keyword evidence="3" id="KW-0863">Zinc-finger</keyword>
<keyword evidence="2" id="KW-0677">Repeat</keyword>
<sequence>MNTGEFPSHRHPLNLKEISSEETEESRVCGLCGETVNGSRYECSQCNFAAHRGCAENPPSLVIEESKIHEHALTLLPSQVSFDCNACGISGDKSPYVCLKCSFMTHKDCIDLPRVININRHGHRMFYTFFLGPGEWTCGVCRKRMDGRYGAYSCPRCEHYAVHSRCAARKDVWDGMELERNPEEEDDDEDGEQLFSVIDEGSIHHFVHKQHYLRLVQDEYTDDVCSGCALPIATGDFYRCQECHFFLHVSCANLPRKITTFLHVHPLTLCPDDERSGGPNGLSRCDSCHLYFNGFSYRCLECKDDNIEFDIRCSSVSVPFVFYGHMHPLFVNDLPTTENEKAKICSGCGLEGPIYILSCVECSLHLCMTCATLPVVAKYKYDGHLLSIHSGLEDPTGGYWCDICEEKIEDKGNHYRCLGCGPVLHASCAVGSFRHMRPWLSFMSHGHEYKVVRNDWTSQLRCSNCDSDCHEPLLLMSTTSTGVTIYLCSSSCFTAYVPV</sequence>
<dbReference type="SMART" id="SM00109">
    <property type="entry name" value="C1"/>
    <property type="match status" value="3"/>
</dbReference>
<evidence type="ECO:0000313" key="7">
    <source>
        <dbReference type="Proteomes" id="UP000836841"/>
    </source>
</evidence>
<evidence type="ECO:0000313" key="6">
    <source>
        <dbReference type="EMBL" id="CAH2078567.1"/>
    </source>
</evidence>
<dbReference type="SMART" id="SM00249">
    <property type="entry name" value="PHD"/>
    <property type="match status" value="4"/>
</dbReference>
<dbReference type="PANTHER" id="PTHR32410:SF211">
    <property type="entry name" value="CYSTEINE_HISTIDINE-RICH C1 DOMAIN FAMILY PROTEIN"/>
    <property type="match status" value="1"/>
</dbReference>
<dbReference type="Gene3D" id="3.30.60.20">
    <property type="match status" value="1"/>
</dbReference>
<keyword evidence="7" id="KW-1185">Reference proteome</keyword>
<dbReference type="InterPro" id="IPR002219">
    <property type="entry name" value="PKC_DAG/PE"/>
</dbReference>
<dbReference type="PROSITE" id="PS50081">
    <property type="entry name" value="ZF_DAG_PE_2"/>
    <property type="match status" value="1"/>
</dbReference>
<proteinExistence type="predicted"/>
<keyword evidence="1" id="KW-0479">Metal-binding</keyword>
<evidence type="ECO:0000256" key="3">
    <source>
        <dbReference type="ARBA" id="ARBA00022771"/>
    </source>
</evidence>
<dbReference type="AlphaFoldDB" id="A0AAU9T7Y5"/>
<name>A0AAU9T7Y5_THLAR</name>
<dbReference type="PANTHER" id="PTHR32410">
    <property type="entry name" value="CYSTEINE/HISTIDINE-RICH C1 DOMAIN FAMILY PROTEIN"/>
    <property type="match status" value="1"/>
</dbReference>
<dbReference type="InterPro" id="IPR001965">
    <property type="entry name" value="Znf_PHD"/>
</dbReference>
<feature type="domain" description="Phorbol-ester/DAG-type" evidence="5">
    <location>
        <begin position="10"/>
        <end position="62"/>
    </location>
</feature>
<dbReference type="EMBL" id="OU466863">
    <property type="protein sequence ID" value="CAH2078567.1"/>
    <property type="molecule type" value="Genomic_DNA"/>
</dbReference>
<dbReference type="SUPFAM" id="SSF57889">
    <property type="entry name" value="Cysteine-rich domain"/>
    <property type="match status" value="5"/>
</dbReference>
<evidence type="ECO:0000256" key="2">
    <source>
        <dbReference type="ARBA" id="ARBA00022737"/>
    </source>
</evidence>
<evidence type="ECO:0000259" key="5">
    <source>
        <dbReference type="PROSITE" id="PS50081"/>
    </source>
</evidence>
<gene>
    <name evidence="6" type="ORF">TAV2_LOCUS23101</name>
</gene>
<evidence type="ECO:0000256" key="4">
    <source>
        <dbReference type="ARBA" id="ARBA00022833"/>
    </source>
</evidence>
<protein>
    <recommendedName>
        <fullName evidence="5">Phorbol-ester/DAG-type domain-containing protein</fullName>
    </recommendedName>
</protein>
<evidence type="ECO:0000256" key="1">
    <source>
        <dbReference type="ARBA" id="ARBA00022723"/>
    </source>
</evidence>
<dbReference type="InterPro" id="IPR053192">
    <property type="entry name" value="Vacuole_Formation_Reg"/>
</dbReference>
<dbReference type="InterPro" id="IPR046349">
    <property type="entry name" value="C1-like_sf"/>
</dbReference>
<reference evidence="6 7" key="1">
    <citation type="submission" date="2022-03" db="EMBL/GenBank/DDBJ databases">
        <authorList>
            <person name="Nunn A."/>
            <person name="Chopra R."/>
            <person name="Nunn A."/>
            <person name="Contreras Garrido A."/>
        </authorList>
    </citation>
    <scope>NUCLEOTIDE SEQUENCE [LARGE SCALE GENOMIC DNA]</scope>
</reference>
<dbReference type="InterPro" id="IPR004146">
    <property type="entry name" value="DC1"/>
</dbReference>
<dbReference type="Proteomes" id="UP000836841">
    <property type="component" value="Chromosome 7"/>
</dbReference>
<dbReference type="GO" id="GO:0008270">
    <property type="term" value="F:zinc ion binding"/>
    <property type="evidence" value="ECO:0007669"/>
    <property type="project" value="UniProtKB-KW"/>
</dbReference>
<organism evidence="6 7">
    <name type="scientific">Thlaspi arvense</name>
    <name type="common">Field penny-cress</name>
    <dbReference type="NCBI Taxonomy" id="13288"/>
    <lineage>
        <taxon>Eukaryota</taxon>
        <taxon>Viridiplantae</taxon>
        <taxon>Streptophyta</taxon>
        <taxon>Embryophyta</taxon>
        <taxon>Tracheophyta</taxon>
        <taxon>Spermatophyta</taxon>
        <taxon>Magnoliopsida</taxon>
        <taxon>eudicotyledons</taxon>
        <taxon>Gunneridae</taxon>
        <taxon>Pentapetalae</taxon>
        <taxon>rosids</taxon>
        <taxon>malvids</taxon>
        <taxon>Brassicales</taxon>
        <taxon>Brassicaceae</taxon>
        <taxon>Thlaspideae</taxon>
        <taxon>Thlaspi</taxon>
    </lineage>
</organism>
<keyword evidence="4" id="KW-0862">Zinc</keyword>
<accession>A0AAU9T7Y5</accession>
<dbReference type="Pfam" id="PF03107">
    <property type="entry name" value="C1_2"/>
    <property type="match status" value="5"/>
</dbReference>